<keyword evidence="3" id="KW-1185">Reference proteome</keyword>
<proteinExistence type="predicted"/>
<gene>
    <name evidence="2" type="ORF">ACFS7Z_15840</name>
</gene>
<accession>A0ABW6BWB9</accession>
<evidence type="ECO:0000313" key="2">
    <source>
        <dbReference type="EMBL" id="MFD3001846.1"/>
    </source>
</evidence>
<evidence type="ECO:0000313" key="3">
    <source>
        <dbReference type="Proteomes" id="UP001597641"/>
    </source>
</evidence>
<dbReference type="RefSeq" id="WP_377486483.1">
    <property type="nucleotide sequence ID" value="NZ_JBHUOX010000012.1"/>
</dbReference>
<keyword evidence="1" id="KW-1133">Transmembrane helix</keyword>
<dbReference type="Proteomes" id="UP001597641">
    <property type="component" value="Unassembled WGS sequence"/>
</dbReference>
<organism evidence="2 3">
    <name type="scientific">Pontibacter toksunensis</name>
    <dbReference type="NCBI Taxonomy" id="1332631"/>
    <lineage>
        <taxon>Bacteria</taxon>
        <taxon>Pseudomonadati</taxon>
        <taxon>Bacteroidota</taxon>
        <taxon>Cytophagia</taxon>
        <taxon>Cytophagales</taxon>
        <taxon>Hymenobacteraceae</taxon>
        <taxon>Pontibacter</taxon>
    </lineage>
</organism>
<evidence type="ECO:0000256" key="1">
    <source>
        <dbReference type="SAM" id="Phobius"/>
    </source>
</evidence>
<dbReference type="EMBL" id="JBHUOX010000012">
    <property type="protein sequence ID" value="MFD3001846.1"/>
    <property type="molecule type" value="Genomic_DNA"/>
</dbReference>
<sequence length="65" mass="7232">MEEPKTLKSLGKILRDPSELESLMKNPGKYGLDFYKSLTAKDKQYVAFAAAAGLIIYGLSLSRHK</sequence>
<keyword evidence="1" id="KW-0812">Transmembrane</keyword>
<feature type="transmembrane region" description="Helical" evidence="1">
    <location>
        <begin position="45"/>
        <end position="62"/>
    </location>
</feature>
<name>A0ABW6BWB9_9BACT</name>
<comment type="caution">
    <text evidence="2">The sequence shown here is derived from an EMBL/GenBank/DDBJ whole genome shotgun (WGS) entry which is preliminary data.</text>
</comment>
<protein>
    <submittedName>
        <fullName evidence="2">Uncharacterized protein</fullName>
    </submittedName>
</protein>
<keyword evidence="1" id="KW-0472">Membrane</keyword>
<reference evidence="3" key="1">
    <citation type="journal article" date="2019" name="Int. J. Syst. Evol. Microbiol.">
        <title>The Global Catalogue of Microorganisms (GCM) 10K type strain sequencing project: providing services to taxonomists for standard genome sequencing and annotation.</title>
        <authorList>
            <consortium name="The Broad Institute Genomics Platform"/>
            <consortium name="The Broad Institute Genome Sequencing Center for Infectious Disease"/>
            <person name="Wu L."/>
            <person name="Ma J."/>
        </authorList>
    </citation>
    <scope>NUCLEOTIDE SEQUENCE [LARGE SCALE GENOMIC DNA]</scope>
    <source>
        <strain evidence="3">KCTC 23984</strain>
    </source>
</reference>